<keyword evidence="2" id="KW-1185">Reference proteome</keyword>
<feature type="non-terminal residue" evidence="1">
    <location>
        <position position="1"/>
    </location>
</feature>
<dbReference type="Proteomes" id="UP000664203">
    <property type="component" value="Unassembled WGS sequence"/>
</dbReference>
<evidence type="ECO:0000313" key="2">
    <source>
        <dbReference type="Proteomes" id="UP000664203"/>
    </source>
</evidence>
<proteinExistence type="predicted"/>
<sequence>ETVVNSQKVFTSFNKIATRNVEREEARRQQLDRFKLENENQHQVYERLKKWADTQYTGSKESLLAWAIPKYRQTPLPHVEELKSLAWHYYPPRSELICHVCDFGEGRAEHKVVDLGELEEYWQTKPAWVNVRWIHTPLGLGLTHSSVEDIFLHDGPTGREFENAGRSGWPYLETEVFNFRHRDNFQTMRDIYLRLHDKSELQHDLNESTWRADRNASLHTDVDWRGDHLGMEPSFWNLVDVDMPWQLSEGLAMGAMGPRDGLRPIVRYVDKQILSSHPFYNNAQLVRSPFRTFYRADGFLMRLSPMAGINYLDKNFHRHLSEPIDALFDNDDASAQTKALRLGIIRLSSVIQDLKRRRYDQWKPKVTVKLVHAFHSGIDELTTIGLSLQKKVELFKIMQLDVKNFETEDNRLRKTPDNGEGESSVQRLVWAMNTVKYQHECFERLLIDLKQSMDAVSSPQPK</sequence>
<gene>
    <name evidence="1" type="ORF">ALECFALPRED_000332</name>
</gene>
<name>A0A8H3J9M1_9LECA</name>
<organism evidence="1 2">
    <name type="scientific">Alectoria fallacina</name>
    <dbReference type="NCBI Taxonomy" id="1903189"/>
    <lineage>
        <taxon>Eukaryota</taxon>
        <taxon>Fungi</taxon>
        <taxon>Dikarya</taxon>
        <taxon>Ascomycota</taxon>
        <taxon>Pezizomycotina</taxon>
        <taxon>Lecanoromycetes</taxon>
        <taxon>OSLEUM clade</taxon>
        <taxon>Lecanoromycetidae</taxon>
        <taxon>Lecanorales</taxon>
        <taxon>Lecanorineae</taxon>
        <taxon>Parmeliaceae</taxon>
        <taxon>Alectoria</taxon>
    </lineage>
</organism>
<dbReference type="EMBL" id="CAJPDR010001026">
    <property type="protein sequence ID" value="CAF9943431.1"/>
    <property type="molecule type" value="Genomic_DNA"/>
</dbReference>
<reference evidence="1" key="1">
    <citation type="submission" date="2021-03" db="EMBL/GenBank/DDBJ databases">
        <authorList>
            <person name="Tagirdzhanova G."/>
        </authorList>
    </citation>
    <scope>NUCLEOTIDE SEQUENCE</scope>
</reference>
<protein>
    <submittedName>
        <fullName evidence="1">Uncharacterized protein</fullName>
    </submittedName>
</protein>
<accession>A0A8H3J9M1</accession>
<comment type="caution">
    <text evidence="1">The sequence shown here is derived from an EMBL/GenBank/DDBJ whole genome shotgun (WGS) entry which is preliminary data.</text>
</comment>
<evidence type="ECO:0000313" key="1">
    <source>
        <dbReference type="EMBL" id="CAF9943431.1"/>
    </source>
</evidence>
<dbReference type="AlphaFoldDB" id="A0A8H3J9M1"/>
<dbReference type="OrthoDB" id="341259at2759"/>